<organism evidence="6 7">
    <name type="scientific">Candidatus Altarchaeum hamiconexum</name>
    <dbReference type="NCBI Taxonomy" id="1803513"/>
    <lineage>
        <taxon>Archaea</taxon>
        <taxon>Candidatus Altarchaeota</taxon>
        <taxon>Candidatus Altiarchaeia</taxon>
        <taxon>Candidatus Altarchaeales</taxon>
        <taxon>Candidatus Altarchaeaceae</taxon>
        <taxon>Candidatus Altarchaeum</taxon>
    </lineage>
</organism>
<evidence type="ECO:0000313" key="6">
    <source>
        <dbReference type="EMBL" id="NCS91559.1"/>
    </source>
</evidence>
<accession>A0A8J7YUX6</accession>
<dbReference type="GO" id="GO:0005840">
    <property type="term" value="C:ribosome"/>
    <property type="evidence" value="ECO:0007669"/>
    <property type="project" value="UniProtKB-KW"/>
</dbReference>
<gene>
    <name evidence="6" type="ORF">GW779_04005</name>
    <name evidence="5" type="ORF">GW910_05465</name>
</gene>
<comment type="caution">
    <text evidence="6">The sequence shown here is derived from an EMBL/GenBank/DDBJ whole genome shotgun (WGS) entry which is preliminary data.</text>
</comment>
<dbReference type="AlphaFoldDB" id="A0A8J7YUX6"/>
<dbReference type="GO" id="GO:0003735">
    <property type="term" value="F:structural constituent of ribosome"/>
    <property type="evidence" value="ECO:0007669"/>
    <property type="project" value="InterPro"/>
</dbReference>
<evidence type="ECO:0000256" key="4">
    <source>
        <dbReference type="ARBA" id="ARBA00035543"/>
    </source>
</evidence>
<dbReference type="Pfam" id="PF01247">
    <property type="entry name" value="Ribosomal_L35Ae"/>
    <property type="match status" value="1"/>
</dbReference>
<evidence type="ECO:0000256" key="2">
    <source>
        <dbReference type="ARBA" id="ARBA00022980"/>
    </source>
</evidence>
<protein>
    <recommendedName>
        <fullName evidence="4">50S ribosomal protein L35Ae</fullName>
    </recommendedName>
</protein>
<dbReference type="GO" id="GO:0006412">
    <property type="term" value="P:translation"/>
    <property type="evidence" value="ECO:0007669"/>
    <property type="project" value="InterPro"/>
</dbReference>
<dbReference type="Proteomes" id="UP000768163">
    <property type="component" value="Unassembled WGS sequence"/>
</dbReference>
<evidence type="ECO:0000313" key="5">
    <source>
        <dbReference type="EMBL" id="NCN65490.1"/>
    </source>
</evidence>
<dbReference type="Proteomes" id="UP000738826">
    <property type="component" value="Unassembled WGS sequence"/>
</dbReference>
<keyword evidence="3" id="KW-0687">Ribonucleoprotein</keyword>
<evidence type="ECO:0000256" key="3">
    <source>
        <dbReference type="ARBA" id="ARBA00023274"/>
    </source>
</evidence>
<name>A0A8J7YUX6_9ARCH</name>
<sequence>MIGRIVNFRGGRRTHHTNQMVLEISDEISSKKENLVKLMGKKVTYKAKTHDIIGTVTRIHGKRGVVARFNRGMPGQAIGSVVEIAADVSVAVTSVNPQPEPSKQDNI</sequence>
<keyword evidence="2 6" id="KW-0689">Ribosomal protein</keyword>
<dbReference type="GO" id="GO:1990904">
    <property type="term" value="C:ribonucleoprotein complex"/>
    <property type="evidence" value="ECO:0007669"/>
    <property type="project" value="UniProtKB-KW"/>
</dbReference>
<dbReference type="SUPFAM" id="SSF50447">
    <property type="entry name" value="Translation proteins"/>
    <property type="match status" value="1"/>
</dbReference>
<proteinExistence type="inferred from homology"/>
<evidence type="ECO:0000313" key="7">
    <source>
        <dbReference type="Proteomes" id="UP000738826"/>
    </source>
</evidence>
<dbReference type="InterPro" id="IPR038661">
    <property type="entry name" value="Ribosomal_eL33_sf"/>
</dbReference>
<comment type="similarity">
    <text evidence="1">Belongs to the eukaryotic ribosomal protein eL33 family.</text>
</comment>
<dbReference type="InterPro" id="IPR009000">
    <property type="entry name" value="Transl_B-barrel_sf"/>
</dbReference>
<dbReference type="EMBL" id="JAACQH010000080">
    <property type="protein sequence ID" value="NCS91559.1"/>
    <property type="molecule type" value="Genomic_DNA"/>
</dbReference>
<dbReference type="InterPro" id="IPR001780">
    <property type="entry name" value="Ribosomal_eL33"/>
</dbReference>
<reference evidence="6" key="1">
    <citation type="submission" date="2019-11" db="EMBL/GenBank/DDBJ databases">
        <title>Lipid analysis of CO2-rich subsurface aquifers suggests an autotrophy-based deep biosphere with lysolipids enriched in CPR bacteria.</title>
        <authorList>
            <person name="Probst A.J."/>
            <person name="Elling F.J."/>
            <person name="Castelle C.J."/>
            <person name="Zhu Q."/>
            <person name="Elvert M."/>
            <person name="Birarda G."/>
            <person name="Holman H.-Y."/>
            <person name="Lane K.R."/>
            <person name="Ladd B."/>
            <person name="Ryan M.C."/>
            <person name="Woyke T."/>
            <person name="Hinrichs K.-U."/>
            <person name="Banfield J.F."/>
        </authorList>
    </citation>
    <scope>NUCLEOTIDE SEQUENCE</scope>
    <source>
        <strain evidence="5">CG_2015-01_33_1645</strain>
        <strain evidence="6">CG_2015-04_33_537</strain>
    </source>
</reference>
<evidence type="ECO:0000256" key="1">
    <source>
        <dbReference type="ARBA" id="ARBA00009269"/>
    </source>
</evidence>
<dbReference type="EMBL" id="JAACVF010000148">
    <property type="protein sequence ID" value="NCN65490.1"/>
    <property type="molecule type" value="Genomic_DNA"/>
</dbReference>
<dbReference type="Gene3D" id="2.40.10.190">
    <property type="entry name" value="translation elongation factor selb, chain A, domain 4"/>
    <property type="match status" value="1"/>
</dbReference>